<reference evidence="1" key="1">
    <citation type="journal article" date="2020" name="Nature">
        <title>Giant virus diversity and host interactions through global metagenomics.</title>
        <authorList>
            <person name="Schulz F."/>
            <person name="Roux S."/>
            <person name="Paez-Espino D."/>
            <person name="Jungbluth S."/>
            <person name="Walsh D.A."/>
            <person name="Denef V.J."/>
            <person name="McMahon K.D."/>
            <person name="Konstantinidis K.T."/>
            <person name="Eloe-Fadrosh E.A."/>
            <person name="Kyrpides N.C."/>
            <person name="Woyke T."/>
        </authorList>
    </citation>
    <scope>NUCLEOTIDE SEQUENCE</scope>
    <source>
        <strain evidence="1">GVMAG-M-3300019093-7</strain>
    </source>
</reference>
<dbReference type="AlphaFoldDB" id="A0A6C0BXW3"/>
<organism evidence="1">
    <name type="scientific">viral metagenome</name>
    <dbReference type="NCBI Taxonomy" id="1070528"/>
    <lineage>
        <taxon>unclassified sequences</taxon>
        <taxon>metagenomes</taxon>
        <taxon>organismal metagenomes</taxon>
    </lineage>
</organism>
<accession>A0A6C0BXW3</accession>
<protein>
    <submittedName>
        <fullName evidence="1">Uncharacterized protein</fullName>
    </submittedName>
</protein>
<evidence type="ECO:0000313" key="1">
    <source>
        <dbReference type="EMBL" id="QHS96248.1"/>
    </source>
</evidence>
<dbReference type="EMBL" id="MN739267">
    <property type="protein sequence ID" value="QHS96248.1"/>
    <property type="molecule type" value="Genomic_DNA"/>
</dbReference>
<proteinExistence type="predicted"/>
<name>A0A6C0BXW3_9ZZZZ</name>
<sequence>MKKSNCNHCDEIDHDDCDYSHSSHHCDDHCHHHCEDTNLILDVAVLCQEYSPVEITCNNSHIVNLDEISISEDTFRNIFYPYGENFGIDPKKSCVKDFFYITFLAPYRKVDGKSFYLLEEIIKNTEEDLNVSRNCFTTCSLTDLRNDLLKIKSLCDLNCCSLSCSLTWSNIVTMMKDYSLVNKHPKNIRPLFVVNVIFKSPNPCIKPTVIKFNYRVHSICLK</sequence>